<evidence type="ECO:0000313" key="14">
    <source>
        <dbReference type="EMBL" id="KXN65258.1"/>
    </source>
</evidence>
<evidence type="ECO:0000256" key="2">
    <source>
        <dbReference type="ARBA" id="ARBA00008010"/>
    </source>
</evidence>
<evidence type="ECO:0000313" key="15">
    <source>
        <dbReference type="Proteomes" id="UP000070444"/>
    </source>
</evidence>
<dbReference type="GO" id="GO:0003688">
    <property type="term" value="F:DNA replication origin binding"/>
    <property type="evidence" value="ECO:0007669"/>
    <property type="project" value="UniProtKB-UniRule"/>
</dbReference>
<evidence type="ECO:0000256" key="11">
    <source>
        <dbReference type="RuleBase" id="RU004070"/>
    </source>
</evidence>
<name>A0A137NRA4_CONC2</name>
<dbReference type="Pfam" id="PF17855">
    <property type="entry name" value="MCM_lid"/>
    <property type="match status" value="1"/>
</dbReference>
<dbReference type="PROSITE" id="PS50051">
    <property type="entry name" value="MCM_2"/>
    <property type="match status" value="1"/>
</dbReference>
<reference evidence="14 15" key="1">
    <citation type="journal article" date="2015" name="Genome Biol. Evol.">
        <title>Phylogenomic analyses indicate that early fungi evolved digesting cell walls of algal ancestors of land plants.</title>
        <authorList>
            <person name="Chang Y."/>
            <person name="Wang S."/>
            <person name="Sekimoto S."/>
            <person name="Aerts A.L."/>
            <person name="Choi C."/>
            <person name="Clum A."/>
            <person name="LaButti K.M."/>
            <person name="Lindquist E.A."/>
            <person name="Yee Ngan C."/>
            <person name="Ohm R.A."/>
            <person name="Salamov A.A."/>
            <person name="Grigoriev I.V."/>
            <person name="Spatafora J.W."/>
            <person name="Berbee M.L."/>
        </authorList>
    </citation>
    <scope>NUCLEOTIDE SEQUENCE [LARGE SCALE GENOMIC DNA]</scope>
    <source>
        <strain evidence="14 15">NRRL 28638</strain>
    </source>
</reference>
<dbReference type="Gene3D" id="2.20.28.10">
    <property type="match status" value="1"/>
</dbReference>
<accession>A0A137NRA4</accession>
<keyword evidence="10 12" id="KW-0131">Cell cycle</keyword>
<keyword evidence="7 11" id="KW-0067">ATP-binding</keyword>
<evidence type="ECO:0000256" key="12">
    <source>
        <dbReference type="RuleBase" id="RU368063"/>
    </source>
</evidence>
<proteinExistence type="inferred from homology"/>
<dbReference type="PROSITE" id="PS00847">
    <property type="entry name" value="MCM_1"/>
    <property type="match status" value="1"/>
</dbReference>
<dbReference type="Proteomes" id="UP000070444">
    <property type="component" value="Unassembled WGS sequence"/>
</dbReference>
<dbReference type="InterPro" id="IPR008048">
    <property type="entry name" value="MCM5"/>
</dbReference>
<evidence type="ECO:0000256" key="1">
    <source>
        <dbReference type="ARBA" id="ARBA00004123"/>
    </source>
</evidence>
<comment type="subunit">
    <text evidence="12">Component of the MCM2-7 complex.</text>
</comment>
<dbReference type="GO" id="GO:0006267">
    <property type="term" value="P:pre-replicative complex assembly involved in nuclear cell cycle DNA replication"/>
    <property type="evidence" value="ECO:0007669"/>
    <property type="project" value="EnsemblFungi"/>
</dbReference>
<dbReference type="PANTHER" id="PTHR11630:SF42">
    <property type="entry name" value="DNA REPLICATION LICENSING FACTOR MCM5"/>
    <property type="match status" value="1"/>
</dbReference>
<keyword evidence="8 11" id="KW-0238">DNA-binding</keyword>
<dbReference type="Pfam" id="PF17207">
    <property type="entry name" value="MCM_OB"/>
    <property type="match status" value="1"/>
</dbReference>
<evidence type="ECO:0000256" key="7">
    <source>
        <dbReference type="ARBA" id="ARBA00022840"/>
    </source>
</evidence>
<dbReference type="InterPro" id="IPR033762">
    <property type="entry name" value="MCM_OB"/>
</dbReference>
<dbReference type="STRING" id="796925.A0A137NRA4"/>
<dbReference type="InterPro" id="IPR027417">
    <property type="entry name" value="P-loop_NTPase"/>
</dbReference>
<dbReference type="Gene3D" id="3.30.1640.10">
    <property type="entry name" value="mini-chromosome maintenance (MCM) complex, chain A, domain 1"/>
    <property type="match status" value="1"/>
</dbReference>
<dbReference type="GO" id="GO:0006279">
    <property type="term" value="P:premeiotic DNA replication"/>
    <property type="evidence" value="ECO:0007669"/>
    <property type="project" value="EnsemblFungi"/>
</dbReference>
<dbReference type="SMART" id="SM00350">
    <property type="entry name" value="MCM"/>
    <property type="match status" value="1"/>
</dbReference>
<keyword evidence="15" id="KW-1185">Reference proteome</keyword>
<dbReference type="GO" id="GO:0003682">
    <property type="term" value="F:chromatin binding"/>
    <property type="evidence" value="ECO:0007669"/>
    <property type="project" value="EnsemblFungi"/>
</dbReference>
<dbReference type="GO" id="GO:0071162">
    <property type="term" value="C:CMG complex"/>
    <property type="evidence" value="ECO:0007669"/>
    <property type="project" value="EnsemblFungi"/>
</dbReference>
<dbReference type="GO" id="GO:0005524">
    <property type="term" value="F:ATP binding"/>
    <property type="evidence" value="ECO:0007669"/>
    <property type="project" value="UniProtKB-UniRule"/>
</dbReference>
<evidence type="ECO:0000256" key="4">
    <source>
        <dbReference type="ARBA" id="ARBA00022741"/>
    </source>
</evidence>
<dbReference type="EC" id="3.6.4.12" evidence="12"/>
<evidence type="ECO:0000256" key="8">
    <source>
        <dbReference type="ARBA" id="ARBA00023125"/>
    </source>
</evidence>
<evidence type="ECO:0000256" key="6">
    <source>
        <dbReference type="ARBA" id="ARBA00022806"/>
    </source>
</evidence>
<protein>
    <recommendedName>
        <fullName evidence="12">DNA replication licensing factor MCM5</fullName>
        <ecNumber evidence="12">3.6.4.12</ecNumber>
    </recommendedName>
</protein>
<dbReference type="GO" id="GO:0031509">
    <property type="term" value="P:subtelomeric heterochromatin formation"/>
    <property type="evidence" value="ECO:0007669"/>
    <property type="project" value="EnsemblFungi"/>
</dbReference>
<dbReference type="InterPro" id="IPR012340">
    <property type="entry name" value="NA-bd_OB-fold"/>
</dbReference>
<organism evidence="14 15">
    <name type="scientific">Conidiobolus coronatus (strain ATCC 28846 / CBS 209.66 / NRRL 28638)</name>
    <name type="common">Delacroixia coronata</name>
    <dbReference type="NCBI Taxonomy" id="796925"/>
    <lineage>
        <taxon>Eukaryota</taxon>
        <taxon>Fungi</taxon>
        <taxon>Fungi incertae sedis</taxon>
        <taxon>Zoopagomycota</taxon>
        <taxon>Entomophthoromycotina</taxon>
        <taxon>Entomophthoromycetes</taxon>
        <taxon>Entomophthorales</taxon>
        <taxon>Ancylistaceae</taxon>
        <taxon>Conidiobolus</taxon>
    </lineage>
</organism>
<keyword evidence="5 12" id="KW-0378">Hydrolase</keyword>
<evidence type="ECO:0000256" key="10">
    <source>
        <dbReference type="ARBA" id="ARBA00023306"/>
    </source>
</evidence>
<dbReference type="GO" id="GO:0016887">
    <property type="term" value="F:ATP hydrolysis activity"/>
    <property type="evidence" value="ECO:0007669"/>
    <property type="project" value="RHEA"/>
</dbReference>
<dbReference type="Gene3D" id="3.40.50.300">
    <property type="entry name" value="P-loop containing nucleotide triphosphate hydrolases"/>
    <property type="match status" value="1"/>
</dbReference>
<dbReference type="GO" id="GO:0003697">
    <property type="term" value="F:single-stranded DNA binding"/>
    <property type="evidence" value="ECO:0007669"/>
    <property type="project" value="EnsemblFungi"/>
</dbReference>
<dbReference type="GO" id="GO:0043138">
    <property type="term" value="F:3'-5' DNA helicase activity"/>
    <property type="evidence" value="ECO:0007669"/>
    <property type="project" value="TreeGrafter"/>
</dbReference>
<dbReference type="GO" id="GO:0005737">
    <property type="term" value="C:cytoplasm"/>
    <property type="evidence" value="ECO:0007669"/>
    <property type="project" value="EnsemblFungi"/>
</dbReference>
<dbReference type="GO" id="GO:0017116">
    <property type="term" value="F:single-stranded DNA helicase activity"/>
    <property type="evidence" value="ECO:0007669"/>
    <property type="project" value="EnsemblFungi"/>
</dbReference>
<keyword evidence="3 12" id="KW-0235">DNA replication</keyword>
<gene>
    <name evidence="14" type="ORF">CONCODRAFT_13220</name>
</gene>
<evidence type="ECO:0000256" key="3">
    <source>
        <dbReference type="ARBA" id="ARBA00022705"/>
    </source>
</evidence>
<dbReference type="Pfam" id="PF14551">
    <property type="entry name" value="MCM_N"/>
    <property type="match status" value="1"/>
</dbReference>
<dbReference type="CDD" id="cd17756">
    <property type="entry name" value="MCM5"/>
    <property type="match status" value="1"/>
</dbReference>
<dbReference type="GO" id="GO:0030174">
    <property type="term" value="P:regulation of DNA-templated DNA replication initiation"/>
    <property type="evidence" value="ECO:0007669"/>
    <property type="project" value="EnsemblFungi"/>
</dbReference>
<keyword evidence="9 12" id="KW-0539">Nucleus</keyword>
<comment type="subcellular location">
    <subcellularLocation>
        <location evidence="1 12">Nucleus</location>
    </subcellularLocation>
</comment>
<dbReference type="GO" id="GO:0000781">
    <property type="term" value="C:chromosome, telomeric region"/>
    <property type="evidence" value="ECO:0007669"/>
    <property type="project" value="EnsemblFungi"/>
</dbReference>
<comment type="function">
    <text evidence="12">Acts as component of the MCM2-7 complex (MCM complex) which is the replicative helicase essential for 'once per cell cycle' DNA replication initiation and elongation in eukaryotic cells. The active ATPase sites in the MCM2-7 ring are formed through the interaction surfaces of two neighboring subunits such that a critical structure of a conserved arginine finger motif is provided in trans relative to the ATP-binding site of the Walker A box of the adjacent subunit. The six ATPase active sites, however, are likely to contribute differentially to the complex helicase activity.</text>
</comment>
<dbReference type="AlphaFoldDB" id="A0A137NRA4"/>
<dbReference type="SUPFAM" id="SSF50249">
    <property type="entry name" value="Nucleic acid-binding proteins"/>
    <property type="match status" value="1"/>
</dbReference>
<dbReference type="InterPro" id="IPR001208">
    <property type="entry name" value="MCM_dom"/>
</dbReference>
<dbReference type="OrthoDB" id="10036721at2759"/>
<evidence type="ECO:0000256" key="9">
    <source>
        <dbReference type="ARBA" id="ARBA00023242"/>
    </source>
</evidence>
<dbReference type="GO" id="GO:0005656">
    <property type="term" value="C:nuclear pre-replicative complex"/>
    <property type="evidence" value="ECO:0007669"/>
    <property type="project" value="EnsemblFungi"/>
</dbReference>
<dbReference type="GO" id="GO:0006368">
    <property type="term" value="P:transcription elongation by RNA polymerase II"/>
    <property type="evidence" value="ECO:0007669"/>
    <property type="project" value="EnsemblFungi"/>
</dbReference>
<feature type="domain" description="MCM C-terminal AAA(+) ATPase" evidence="13">
    <location>
        <begin position="325"/>
        <end position="531"/>
    </location>
</feature>
<dbReference type="PRINTS" id="PR01657">
    <property type="entry name" value="MCMFAMILY"/>
</dbReference>
<dbReference type="Pfam" id="PF21933">
    <property type="entry name" value="MCM5_C"/>
    <property type="match status" value="1"/>
</dbReference>
<dbReference type="SUPFAM" id="SSF52540">
    <property type="entry name" value="P-loop containing nucleoside triphosphate hydrolases"/>
    <property type="match status" value="1"/>
</dbReference>
<dbReference type="InterPro" id="IPR018525">
    <property type="entry name" value="MCM_CS"/>
</dbReference>
<dbReference type="EMBL" id="KQ964931">
    <property type="protein sequence ID" value="KXN65258.1"/>
    <property type="molecule type" value="Genomic_DNA"/>
</dbReference>
<dbReference type="Pfam" id="PF00493">
    <property type="entry name" value="MCM"/>
    <property type="match status" value="1"/>
</dbReference>
<dbReference type="PANTHER" id="PTHR11630">
    <property type="entry name" value="DNA REPLICATION LICENSING FACTOR MCM FAMILY MEMBER"/>
    <property type="match status" value="1"/>
</dbReference>
<dbReference type="Gene3D" id="2.40.50.140">
    <property type="entry name" value="Nucleic acid-binding proteins"/>
    <property type="match status" value="1"/>
</dbReference>
<dbReference type="InterPro" id="IPR054125">
    <property type="entry name" value="MCM5_C"/>
</dbReference>
<dbReference type="GO" id="GO:0000727">
    <property type="term" value="P:double-strand break repair via break-induced replication"/>
    <property type="evidence" value="ECO:0007669"/>
    <property type="project" value="EnsemblFungi"/>
</dbReference>
<dbReference type="GO" id="GO:0043596">
    <property type="term" value="C:nuclear replication fork"/>
    <property type="evidence" value="ECO:0007669"/>
    <property type="project" value="EnsemblFungi"/>
</dbReference>
<evidence type="ECO:0000256" key="5">
    <source>
        <dbReference type="ARBA" id="ARBA00022801"/>
    </source>
</evidence>
<dbReference type="GO" id="GO:0006270">
    <property type="term" value="P:DNA replication initiation"/>
    <property type="evidence" value="ECO:0007669"/>
    <property type="project" value="UniProtKB-UniRule"/>
</dbReference>
<dbReference type="FunFam" id="3.40.50.300:FF:000241">
    <property type="entry name" value="DNA helicase"/>
    <property type="match status" value="1"/>
</dbReference>
<keyword evidence="4 11" id="KW-0547">Nucleotide-binding</keyword>
<dbReference type="OMA" id="ITYCKTR"/>
<dbReference type="GO" id="GO:0042555">
    <property type="term" value="C:MCM complex"/>
    <property type="evidence" value="ECO:0007669"/>
    <property type="project" value="UniProtKB-UniRule"/>
</dbReference>
<comment type="catalytic activity">
    <reaction evidence="12">
        <text>ATP + H2O = ADP + phosphate + H(+)</text>
        <dbReference type="Rhea" id="RHEA:13065"/>
        <dbReference type="ChEBI" id="CHEBI:15377"/>
        <dbReference type="ChEBI" id="CHEBI:15378"/>
        <dbReference type="ChEBI" id="CHEBI:30616"/>
        <dbReference type="ChEBI" id="CHEBI:43474"/>
        <dbReference type="ChEBI" id="CHEBI:456216"/>
        <dbReference type="EC" id="3.6.4.12"/>
    </reaction>
</comment>
<comment type="similarity">
    <text evidence="2 11">Belongs to the MCM family.</text>
</comment>
<evidence type="ECO:0000259" key="13">
    <source>
        <dbReference type="PROSITE" id="PS50051"/>
    </source>
</evidence>
<sequence length="726" mass="81394">MENIAWDTNRVYTTQLQNETLEQGNIYTKLKTQFFEFLTNFNLDGIYIYRDQIVANYRRKFFQLVVEMRHLIGTNNALNEILLNNPTEAIPIFELAVKESLMQSIRQEQKDDLSYDQKSELPDFQVILKSSANQNHIRKLDAINIGKLCTITGIIVSASSLSSKASKLTLRCRGCNDVKHMSVDFGFSGATLPRKCDKVNSNQDGPKCPLDPYQIDHDQSTFINQQTLKLQEAPDLVPVGELPKHILLSADRTLVNQAVPGTRVTVVGIFSTFSAANKGSKHATRVPYLRLTGIFSETDNLDRSARMFSDEEEQHFRDLAASPDFYEKFSASIAPSIFGNIDMKKAIACLLFGGSKKVLPDGMKLRGDINVLMLGDPSTAKSQLLKFAEKVAPISVYTSGKGSSAAGLTASVIRDPSTREFYLEGGAMVLADGGIVCIDEFDKMRDEDRVAIHEAMEQQTISIAKAGITTMLNSRTSVLAAANPIFGRYDDLRSPGENIDFQTTILSRFDLIFIVKDDHSKERDQQIAKHVINVHLNRNTQHAGIEGELDIETMKKYITYAKMTCAPRLSSQAAEKLCSEFVRLRSDVGRLERTSEHRSAIPMTVRQLEAIVRITESLAKMTLSPVATEAHVDEAIRLFTSSTMDAIRQDEGGNMRQELTEKVEQITNLIRNRIAVGSTVLVNRLFAEFNSQGFTDICIERAIYVLVRQETLQYLNSRKMIRRRAL</sequence>
<keyword evidence="6 12" id="KW-0347">Helicase</keyword>
<dbReference type="InterPro" id="IPR041562">
    <property type="entry name" value="MCM_lid"/>
</dbReference>
<dbReference type="InterPro" id="IPR031327">
    <property type="entry name" value="MCM"/>
</dbReference>
<dbReference type="InterPro" id="IPR027925">
    <property type="entry name" value="MCM_N"/>
</dbReference>
<dbReference type="PRINTS" id="PR01661">
    <property type="entry name" value="MCMPROTEIN5"/>
</dbReference>